<evidence type="ECO:0000259" key="16">
    <source>
        <dbReference type="Pfam" id="PF00288"/>
    </source>
</evidence>
<dbReference type="PANTHER" id="PTHR10457:SF7">
    <property type="entry name" value="GALACTOKINASE-RELATED"/>
    <property type="match status" value="1"/>
</dbReference>
<comment type="pathway">
    <text evidence="1">Carbohydrate metabolism; galactose metabolism.</text>
</comment>
<dbReference type="SUPFAM" id="SSF54211">
    <property type="entry name" value="Ribosomal protein S5 domain 2-like"/>
    <property type="match status" value="1"/>
</dbReference>
<comment type="caution">
    <text evidence="19">The sequence shown here is derived from an EMBL/GenBank/DDBJ whole genome shotgun (WGS) entry which is preliminary data.</text>
</comment>
<dbReference type="Gene3D" id="3.30.230.10">
    <property type="match status" value="1"/>
</dbReference>
<dbReference type="GO" id="GO:0004335">
    <property type="term" value="F:galactokinase activity"/>
    <property type="evidence" value="ECO:0007669"/>
    <property type="project" value="UniProtKB-EC"/>
</dbReference>
<dbReference type="Gene3D" id="1.20.1440.340">
    <property type="match status" value="1"/>
</dbReference>
<comment type="similarity">
    <text evidence="2">Belongs to the GHMP kinase family. GalK subfamily.</text>
</comment>
<dbReference type="FunCoup" id="A0A2N3N2V4">
    <property type="interactions" value="986"/>
</dbReference>
<dbReference type="VEuPathDB" id="FungiDB:jhhlp_006833"/>
<name>A0A2N3N2V4_9PEZI</name>
<keyword evidence="8" id="KW-0067">ATP-binding</keyword>
<keyword evidence="9" id="KW-0756">Sterol biosynthesis</keyword>
<keyword evidence="9" id="KW-0752">Steroid biosynthesis</keyword>
<evidence type="ECO:0000256" key="10">
    <source>
        <dbReference type="ARBA" id="ARBA00023144"/>
    </source>
</evidence>
<accession>A0A2N3N2V4</accession>
<dbReference type="PIRSF" id="PIRSF000530">
    <property type="entry name" value="Galactokinase"/>
    <property type="match status" value="1"/>
</dbReference>
<keyword evidence="20" id="KW-1185">Reference proteome</keyword>
<evidence type="ECO:0000256" key="2">
    <source>
        <dbReference type="ARBA" id="ARBA00006566"/>
    </source>
</evidence>
<keyword evidence="12" id="KW-0443">Lipid metabolism</keyword>
<evidence type="ECO:0000259" key="18">
    <source>
        <dbReference type="Pfam" id="PF10509"/>
    </source>
</evidence>
<dbReference type="OrthoDB" id="187738at2759"/>
<dbReference type="Gene3D" id="3.30.70.3170">
    <property type="match status" value="1"/>
</dbReference>
<dbReference type="GO" id="GO:0016126">
    <property type="term" value="P:sterol biosynthetic process"/>
    <property type="evidence" value="ECO:0007669"/>
    <property type="project" value="UniProtKB-KW"/>
</dbReference>
<dbReference type="PRINTS" id="PR00959">
    <property type="entry name" value="MEVGALKINASE"/>
</dbReference>
<organism evidence="19 20">
    <name type="scientific">Lomentospora prolificans</name>
    <dbReference type="NCBI Taxonomy" id="41688"/>
    <lineage>
        <taxon>Eukaryota</taxon>
        <taxon>Fungi</taxon>
        <taxon>Dikarya</taxon>
        <taxon>Ascomycota</taxon>
        <taxon>Pezizomycotina</taxon>
        <taxon>Sordariomycetes</taxon>
        <taxon>Hypocreomycetidae</taxon>
        <taxon>Microascales</taxon>
        <taxon>Microascaceae</taxon>
        <taxon>Lomentospora</taxon>
    </lineage>
</organism>
<dbReference type="GO" id="GO:0005524">
    <property type="term" value="F:ATP binding"/>
    <property type="evidence" value="ECO:0007669"/>
    <property type="project" value="UniProtKB-KW"/>
</dbReference>
<dbReference type="InterPro" id="IPR020568">
    <property type="entry name" value="Ribosomal_Su5_D2-typ_SF"/>
</dbReference>
<dbReference type="InterPro" id="IPR036554">
    <property type="entry name" value="GHMP_kinase_C_sf"/>
</dbReference>
<dbReference type="STRING" id="41688.A0A2N3N2V4"/>
<dbReference type="PROSITE" id="PS00106">
    <property type="entry name" value="GALACTOKINASE"/>
    <property type="match status" value="1"/>
</dbReference>
<dbReference type="InterPro" id="IPR019741">
    <property type="entry name" value="Galactokinase_CS"/>
</dbReference>
<evidence type="ECO:0000256" key="14">
    <source>
        <dbReference type="ARBA" id="ARBA00029590"/>
    </source>
</evidence>
<dbReference type="AlphaFoldDB" id="A0A2N3N2V4"/>
<protein>
    <recommendedName>
        <fullName evidence="4">Galactokinase</fullName>
        <ecNumber evidence="3">2.7.1.6</ecNumber>
    </recommendedName>
    <alternativeName>
        <fullName evidence="14">Galactose kinase</fullName>
    </alternativeName>
</protein>
<keyword evidence="5" id="KW-0808">Transferase</keyword>
<evidence type="ECO:0000256" key="1">
    <source>
        <dbReference type="ARBA" id="ARBA00004947"/>
    </source>
</evidence>
<dbReference type="PANTHER" id="PTHR10457">
    <property type="entry name" value="MEVALONATE KINASE/GALACTOKINASE"/>
    <property type="match status" value="1"/>
</dbReference>
<keyword evidence="12" id="KW-0753">Steroid metabolism</keyword>
<dbReference type="Pfam" id="PF10509">
    <property type="entry name" value="GalKase_gal_bdg"/>
    <property type="match status" value="1"/>
</dbReference>
<dbReference type="FunFam" id="3.30.230.10:FF:000056">
    <property type="entry name" value="GAL1p Galactokinase"/>
    <property type="match status" value="1"/>
</dbReference>
<dbReference type="InterPro" id="IPR019539">
    <property type="entry name" value="GalKase_N"/>
</dbReference>
<sequence length="543" mass="58808">PVFGREKSRAHKRPSIFCGAIDVSDNIPTKKKAMEGLVPTVKSLSEIYNPEELDVQTKRWKRLVSSFESRYGHSPTFISRSPGRVNIIGEHIDYSLYPVLPMAISADTIIAASYTETDATSPIYRLELANLEDDKFPAKEIDVPVGGDVDINAKVHDWTNYFKSGLRGALDPLRKRKGDGWRPVSMKVLMHGTVPVGGGLSSSAAFTTASALAVMVANGEESVDKTELTELAIVSERAVGVNSGGMDQSASVFSTRGSALHVQFVPSLKPTLVSFPQTSPQLTFLIAQSYVTSEKQVTGPIHYNLRVAECSLAAAYLHAVVNPPGTSLPADSSPLGISLASFGATQTPANDLDALVRLVEEKLPKTEGYTREEISQVLGISVAELEERFMTKFPVRASHFKLRQRALHVFSEARRVQRFMDLLIAANAENAGPAPASLNEKLGALLNETQDSCRELYECSCPEIDLICSVARKAGAYGSRLTGAGWGGCTVHLVPADKVDNVKDSLRKEYYEAKGVKEGQDAMVVSKPGSGSSLVRVAGFEYR</sequence>
<evidence type="ECO:0000256" key="4">
    <source>
        <dbReference type="ARBA" id="ARBA00019487"/>
    </source>
</evidence>
<dbReference type="InterPro" id="IPR014721">
    <property type="entry name" value="Ribsml_uS5_D2-typ_fold_subgr"/>
</dbReference>
<keyword evidence="13" id="KW-0119">Carbohydrate metabolism</keyword>
<evidence type="ECO:0000256" key="5">
    <source>
        <dbReference type="ARBA" id="ARBA00022679"/>
    </source>
</evidence>
<dbReference type="Pfam" id="PF08544">
    <property type="entry name" value="GHMP_kinases_C"/>
    <property type="match status" value="1"/>
</dbReference>
<dbReference type="FunFam" id="1.20.1440.340:FF:000003">
    <property type="entry name" value="GAL1p Galactokinase"/>
    <property type="match status" value="1"/>
</dbReference>
<dbReference type="SUPFAM" id="SSF55060">
    <property type="entry name" value="GHMP Kinase, C-terminal domain"/>
    <property type="match status" value="1"/>
</dbReference>
<dbReference type="InterPro" id="IPR006204">
    <property type="entry name" value="GHMP_kinase_N_dom"/>
</dbReference>
<feature type="domain" description="Galactokinase N-terminal" evidence="18">
    <location>
        <begin position="66"/>
        <end position="113"/>
    </location>
</feature>
<dbReference type="NCBIfam" id="TIGR00131">
    <property type="entry name" value="gal_kin"/>
    <property type="match status" value="1"/>
</dbReference>
<comment type="catalytic activity">
    <reaction evidence="15">
        <text>alpha-D-galactose + ATP = alpha-D-galactose 1-phosphate + ADP + H(+)</text>
        <dbReference type="Rhea" id="RHEA:13553"/>
        <dbReference type="ChEBI" id="CHEBI:15378"/>
        <dbReference type="ChEBI" id="CHEBI:28061"/>
        <dbReference type="ChEBI" id="CHEBI:30616"/>
        <dbReference type="ChEBI" id="CHEBI:58336"/>
        <dbReference type="ChEBI" id="CHEBI:456216"/>
        <dbReference type="EC" id="2.7.1.6"/>
    </reaction>
    <physiologicalReaction direction="left-to-right" evidence="15">
        <dbReference type="Rhea" id="RHEA:13554"/>
    </physiologicalReaction>
</comment>
<proteinExistence type="inferred from homology"/>
<evidence type="ECO:0000256" key="12">
    <source>
        <dbReference type="ARBA" id="ARBA00023221"/>
    </source>
</evidence>
<dbReference type="InterPro" id="IPR013750">
    <property type="entry name" value="GHMP_kinase_C_dom"/>
</dbReference>
<feature type="domain" description="GHMP kinase C-terminal" evidence="17">
    <location>
        <begin position="440"/>
        <end position="511"/>
    </location>
</feature>
<keyword evidence="6" id="KW-0547">Nucleotide-binding</keyword>
<dbReference type="GO" id="GO:0000411">
    <property type="term" value="P:positive regulation of transcription by galactose"/>
    <property type="evidence" value="ECO:0007669"/>
    <property type="project" value="UniProtKB-ARBA"/>
</dbReference>
<dbReference type="Proteomes" id="UP000233524">
    <property type="component" value="Unassembled WGS sequence"/>
</dbReference>
<keyword evidence="9" id="KW-0444">Lipid biosynthesis</keyword>
<keyword evidence="7" id="KW-0418">Kinase</keyword>
<keyword evidence="10" id="KW-0299">Galactose metabolism</keyword>
<dbReference type="Pfam" id="PF00288">
    <property type="entry name" value="GHMP_kinases_N"/>
    <property type="match status" value="1"/>
</dbReference>
<dbReference type="UniPathway" id="UPA00214"/>
<dbReference type="GO" id="GO:0005829">
    <property type="term" value="C:cytosol"/>
    <property type="evidence" value="ECO:0007669"/>
    <property type="project" value="TreeGrafter"/>
</dbReference>
<reference evidence="19 20" key="1">
    <citation type="journal article" date="2017" name="G3 (Bethesda)">
        <title>First Draft Genome Sequence of the Pathogenic Fungus Lomentospora prolificans (Formerly Scedosporium prolificans).</title>
        <authorList>
            <person name="Luo R."/>
            <person name="Zimin A."/>
            <person name="Workman R."/>
            <person name="Fan Y."/>
            <person name="Pertea G."/>
            <person name="Grossman N."/>
            <person name="Wear M.P."/>
            <person name="Jia B."/>
            <person name="Miller H."/>
            <person name="Casadevall A."/>
            <person name="Timp W."/>
            <person name="Zhang S.X."/>
            <person name="Salzberg S.L."/>
        </authorList>
    </citation>
    <scope>NUCLEOTIDE SEQUENCE [LARGE SCALE GENOMIC DNA]</scope>
    <source>
        <strain evidence="19 20">JHH-5317</strain>
    </source>
</reference>
<dbReference type="GO" id="GO:0006012">
    <property type="term" value="P:galactose metabolic process"/>
    <property type="evidence" value="ECO:0007669"/>
    <property type="project" value="UniProtKB-UniPathway"/>
</dbReference>
<evidence type="ECO:0000256" key="8">
    <source>
        <dbReference type="ARBA" id="ARBA00022840"/>
    </source>
</evidence>
<evidence type="ECO:0000256" key="3">
    <source>
        <dbReference type="ARBA" id="ARBA00012315"/>
    </source>
</evidence>
<feature type="domain" description="GHMP kinase N-terminal" evidence="16">
    <location>
        <begin position="169"/>
        <end position="254"/>
    </location>
</feature>
<evidence type="ECO:0000313" key="19">
    <source>
        <dbReference type="EMBL" id="PKS06759.1"/>
    </source>
</evidence>
<dbReference type="PRINTS" id="PR00473">
    <property type="entry name" value="GALCTOKINASE"/>
</dbReference>
<evidence type="ECO:0000259" key="17">
    <source>
        <dbReference type="Pfam" id="PF08544"/>
    </source>
</evidence>
<feature type="non-terminal residue" evidence="19">
    <location>
        <position position="1"/>
    </location>
</feature>
<dbReference type="InterPro" id="IPR006206">
    <property type="entry name" value="Mevalonate/galactokinase"/>
</dbReference>
<evidence type="ECO:0000256" key="13">
    <source>
        <dbReference type="ARBA" id="ARBA00023277"/>
    </source>
</evidence>
<dbReference type="InterPro" id="IPR006203">
    <property type="entry name" value="GHMP_knse_ATP-bd_CS"/>
</dbReference>
<gene>
    <name evidence="19" type="ORF">jhhlp_006833</name>
</gene>
<dbReference type="EC" id="2.7.1.6" evidence="3"/>
<dbReference type="PROSITE" id="PS00627">
    <property type="entry name" value="GHMP_KINASES_ATP"/>
    <property type="match status" value="1"/>
</dbReference>
<evidence type="ECO:0000256" key="9">
    <source>
        <dbReference type="ARBA" id="ARBA00023011"/>
    </source>
</evidence>
<keyword evidence="11" id="KW-1207">Sterol metabolism</keyword>
<evidence type="ECO:0000256" key="7">
    <source>
        <dbReference type="ARBA" id="ARBA00022777"/>
    </source>
</evidence>
<evidence type="ECO:0000313" key="20">
    <source>
        <dbReference type="Proteomes" id="UP000233524"/>
    </source>
</evidence>
<dbReference type="InParanoid" id="A0A2N3N2V4"/>
<evidence type="ECO:0000256" key="15">
    <source>
        <dbReference type="ARBA" id="ARBA00049538"/>
    </source>
</evidence>
<evidence type="ECO:0000256" key="6">
    <source>
        <dbReference type="ARBA" id="ARBA00022741"/>
    </source>
</evidence>
<evidence type="ECO:0000256" key="11">
    <source>
        <dbReference type="ARBA" id="ARBA00023166"/>
    </source>
</evidence>
<dbReference type="EMBL" id="NLAX01001033">
    <property type="protein sequence ID" value="PKS06759.1"/>
    <property type="molecule type" value="Genomic_DNA"/>
</dbReference>
<dbReference type="InterPro" id="IPR000705">
    <property type="entry name" value="Galactokinase"/>
</dbReference>